<evidence type="ECO:0000259" key="8">
    <source>
        <dbReference type="Pfam" id="PF12704"/>
    </source>
</evidence>
<keyword evidence="4 6" id="KW-1133">Transmembrane helix</keyword>
<proteinExistence type="predicted"/>
<dbReference type="EMBL" id="JBHSBU010000001">
    <property type="protein sequence ID" value="MFC4157849.1"/>
    <property type="molecule type" value="Genomic_DNA"/>
</dbReference>
<dbReference type="Pfam" id="PF12704">
    <property type="entry name" value="MacB_PCD"/>
    <property type="match status" value="1"/>
</dbReference>
<protein>
    <submittedName>
        <fullName evidence="9">ABC transporter permease</fullName>
    </submittedName>
</protein>
<keyword evidence="2" id="KW-1003">Cell membrane</keyword>
<evidence type="ECO:0000256" key="6">
    <source>
        <dbReference type="SAM" id="Phobius"/>
    </source>
</evidence>
<name>A0ABV8MI71_9NEIS</name>
<evidence type="ECO:0000256" key="4">
    <source>
        <dbReference type="ARBA" id="ARBA00022989"/>
    </source>
</evidence>
<dbReference type="InterPro" id="IPR050250">
    <property type="entry name" value="Macrolide_Exporter_MacB"/>
</dbReference>
<dbReference type="PANTHER" id="PTHR30572">
    <property type="entry name" value="MEMBRANE COMPONENT OF TRANSPORTER-RELATED"/>
    <property type="match status" value="1"/>
</dbReference>
<keyword evidence="3 6" id="KW-0812">Transmembrane</keyword>
<comment type="caution">
    <text evidence="9">The sequence shown here is derived from an EMBL/GenBank/DDBJ whole genome shotgun (WGS) entry which is preliminary data.</text>
</comment>
<sequence length="389" mass="41993">MSRIPFQYVWRNLLTRKLTTLLTAGGMALVVFVFATVLMLDAGLRQTLEATGSPHNVLAIRKGSQTEVQSGISRPEAAIIETDPGVAYDAQGQRRLSKETVVLISLTKKAINQPANVVVRGTSAMGMALRPQARLIAGRPFRPGRAEIVVGRAIAEGFAGVQLGATLRFGRREWQVVGIFDGGKTGFNSEIWGDAEQMLQAFRRLGYSAVLFELADPGSFETVSRRLLADPRLTLEYKRETQFYADQSEVMAKFITILGMVLSGIFSIGAIIGAMITMYAAVANRVGEIGALRALGFRRSSILGAFLAESLLLSLLGGIAGVMLASTMQWFGISTMNWQTFSELAFTFSLTPAIVLKSLGFALFMGLIGGFLPAARAARMNIVDALRAG</sequence>
<keyword evidence="10" id="KW-1185">Reference proteome</keyword>
<evidence type="ECO:0000313" key="9">
    <source>
        <dbReference type="EMBL" id="MFC4157849.1"/>
    </source>
</evidence>
<dbReference type="Pfam" id="PF02687">
    <property type="entry name" value="FtsX"/>
    <property type="match status" value="1"/>
</dbReference>
<evidence type="ECO:0000256" key="3">
    <source>
        <dbReference type="ARBA" id="ARBA00022692"/>
    </source>
</evidence>
<evidence type="ECO:0000259" key="7">
    <source>
        <dbReference type="Pfam" id="PF02687"/>
    </source>
</evidence>
<dbReference type="PANTHER" id="PTHR30572:SF15">
    <property type="entry name" value="ABC TRANSPORTER PERMEASE"/>
    <property type="match status" value="1"/>
</dbReference>
<reference evidence="10" key="1">
    <citation type="journal article" date="2019" name="Int. J. Syst. Evol. Microbiol.">
        <title>The Global Catalogue of Microorganisms (GCM) 10K type strain sequencing project: providing services to taxonomists for standard genome sequencing and annotation.</title>
        <authorList>
            <consortium name="The Broad Institute Genomics Platform"/>
            <consortium name="The Broad Institute Genome Sequencing Center for Infectious Disease"/>
            <person name="Wu L."/>
            <person name="Ma J."/>
        </authorList>
    </citation>
    <scope>NUCLEOTIDE SEQUENCE [LARGE SCALE GENOMIC DNA]</scope>
    <source>
        <strain evidence="10">LMG 29894</strain>
    </source>
</reference>
<dbReference type="InterPro" id="IPR003838">
    <property type="entry name" value="ABC3_permease_C"/>
</dbReference>
<evidence type="ECO:0000313" key="10">
    <source>
        <dbReference type="Proteomes" id="UP001595791"/>
    </source>
</evidence>
<organism evidence="9 10">
    <name type="scientific">Chitinimonas lacunae</name>
    <dbReference type="NCBI Taxonomy" id="1963018"/>
    <lineage>
        <taxon>Bacteria</taxon>
        <taxon>Pseudomonadati</taxon>
        <taxon>Pseudomonadota</taxon>
        <taxon>Betaproteobacteria</taxon>
        <taxon>Neisseriales</taxon>
        <taxon>Chitinibacteraceae</taxon>
        <taxon>Chitinimonas</taxon>
    </lineage>
</organism>
<evidence type="ECO:0000256" key="2">
    <source>
        <dbReference type="ARBA" id="ARBA00022475"/>
    </source>
</evidence>
<feature type="domain" description="ABC3 transporter permease C-terminal" evidence="7">
    <location>
        <begin position="261"/>
        <end position="382"/>
    </location>
</feature>
<keyword evidence="5 6" id="KW-0472">Membrane</keyword>
<feature type="transmembrane region" description="Helical" evidence="6">
    <location>
        <begin position="254"/>
        <end position="281"/>
    </location>
</feature>
<feature type="transmembrane region" description="Helical" evidence="6">
    <location>
        <begin position="345"/>
        <end position="372"/>
    </location>
</feature>
<evidence type="ECO:0000256" key="5">
    <source>
        <dbReference type="ARBA" id="ARBA00023136"/>
    </source>
</evidence>
<comment type="subcellular location">
    <subcellularLocation>
        <location evidence="1">Cell membrane</location>
        <topology evidence="1">Multi-pass membrane protein</topology>
    </subcellularLocation>
</comment>
<dbReference type="RefSeq" id="WP_378159924.1">
    <property type="nucleotide sequence ID" value="NZ_JBHSBU010000001.1"/>
</dbReference>
<feature type="transmembrane region" description="Helical" evidence="6">
    <location>
        <begin position="21"/>
        <end position="40"/>
    </location>
</feature>
<dbReference type="InterPro" id="IPR025857">
    <property type="entry name" value="MacB_PCD"/>
</dbReference>
<evidence type="ECO:0000256" key="1">
    <source>
        <dbReference type="ARBA" id="ARBA00004651"/>
    </source>
</evidence>
<accession>A0ABV8MI71</accession>
<feature type="transmembrane region" description="Helical" evidence="6">
    <location>
        <begin position="302"/>
        <end position="325"/>
    </location>
</feature>
<gene>
    <name evidence="9" type="ORF">ACFOW7_00630</name>
</gene>
<dbReference type="Proteomes" id="UP001595791">
    <property type="component" value="Unassembled WGS sequence"/>
</dbReference>
<feature type="domain" description="MacB-like periplasmic core" evidence="8">
    <location>
        <begin position="20"/>
        <end position="227"/>
    </location>
</feature>